<dbReference type="SUPFAM" id="SSF47616">
    <property type="entry name" value="GST C-terminal domain-like"/>
    <property type="match status" value="1"/>
</dbReference>
<dbReference type="Proteomes" id="UP000298438">
    <property type="component" value="Unassembled WGS sequence"/>
</dbReference>
<name>A0A4Y9S7Y4_9BURK</name>
<reference evidence="3 4" key="1">
    <citation type="submission" date="2019-03" db="EMBL/GenBank/DDBJ databases">
        <title>Draft Genome Sequence of Massilia arenosa sp. nov., a Novel Massilia Species Isolated from a Sandy-loam Maize Soil.</title>
        <authorList>
            <person name="Raths R."/>
            <person name="Peta V."/>
            <person name="Bucking H."/>
        </authorList>
    </citation>
    <scope>NUCLEOTIDE SEQUENCE [LARGE SCALE GENOMIC DNA]</scope>
    <source>
        <strain evidence="3 4">MC02</strain>
    </source>
</reference>
<dbReference type="SFLD" id="SFLDS00019">
    <property type="entry name" value="Glutathione_Transferase_(cytos"/>
    <property type="match status" value="1"/>
</dbReference>
<dbReference type="Pfam" id="PF13410">
    <property type="entry name" value="GST_C_2"/>
    <property type="match status" value="1"/>
</dbReference>
<proteinExistence type="predicted"/>
<organism evidence="3 4">
    <name type="scientific">Zemynaea arenosa</name>
    <dbReference type="NCBI Taxonomy" id="2561931"/>
    <lineage>
        <taxon>Bacteria</taxon>
        <taxon>Pseudomonadati</taxon>
        <taxon>Pseudomonadota</taxon>
        <taxon>Betaproteobacteria</taxon>
        <taxon>Burkholderiales</taxon>
        <taxon>Oxalobacteraceae</taxon>
        <taxon>Telluria group</taxon>
        <taxon>Zemynaea</taxon>
    </lineage>
</organism>
<evidence type="ECO:0000259" key="1">
    <source>
        <dbReference type="PROSITE" id="PS50404"/>
    </source>
</evidence>
<protein>
    <submittedName>
        <fullName evidence="3">Glutathione S-transferase</fullName>
    </submittedName>
</protein>
<dbReference type="InterPro" id="IPR010987">
    <property type="entry name" value="Glutathione-S-Trfase_C-like"/>
</dbReference>
<evidence type="ECO:0000313" key="3">
    <source>
        <dbReference type="EMBL" id="TFW17427.1"/>
    </source>
</evidence>
<evidence type="ECO:0000313" key="4">
    <source>
        <dbReference type="Proteomes" id="UP000298438"/>
    </source>
</evidence>
<dbReference type="InterPro" id="IPR004045">
    <property type="entry name" value="Glutathione_S-Trfase_N"/>
</dbReference>
<gene>
    <name evidence="3" type="ORF">E4L96_14555</name>
</gene>
<dbReference type="PANTHER" id="PTHR44051:SF2">
    <property type="entry name" value="HYPOTHETICAL GLUTATHIONE S-TRANSFERASE LIKE PROTEIN"/>
    <property type="match status" value="1"/>
</dbReference>
<dbReference type="GO" id="GO:0016740">
    <property type="term" value="F:transferase activity"/>
    <property type="evidence" value="ECO:0007669"/>
    <property type="project" value="UniProtKB-KW"/>
</dbReference>
<dbReference type="PROSITE" id="PS50405">
    <property type="entry name" value="GST_CTER"/>
    <property type="match status" value="1"/>
</dbReference>
<dbReference type="Gene3D" id="1.20.1050.10">
    <property type="match status" value="1"/>
</dbReference>
<dbReference type="OrthoDB" id="9797500at2"/>
<accession>A0A4Y9S7Y4</accession>
<evidence type="ECO:0000259" key="2">
    <source>
        <dbReference type="PROSITE" id="PS50405"/>
    </source>
</evidence>
<feature type="domain" description="GST C-terminal" evidence="2">
    <location>
        <begin position="84"/>
        <end position="206"/>
    </location>
</feature>
<dbReference type="InterPro" id="IPR036249">
    <property type="entry name" value="Thioredoxin-like_sf"/>
</dbReference>
<dbReference type="InterPro" id="IPR040079">
    <property type="entry name" value="Glutathione_S-Trfase"/>
</dbReference>
<dbReference type="EMBL" id="SPVF01000184">
    <property type="protein sequence ID" value="TFW17427.1"/>
    <property type="molecule type" value="Genomic_DNA"/>
</dbReference>
<dbReference type="SUPFAM" id="SSF52833">
    <property type="entry name" value="Thioredoxin-like"/>
    <property type="match status" value="1"/>
</dbReference>
<sequence>MKLYGNCESGHSYKVKLFLEVARVPHAYEEIDLRLARDARPEPFRSLAKYGEVPLLVHNGTPYVQSNAILLHLAEHLQAFGGETKQRLDKVREWLFWEANRIGFSMAHYRYGQKFDDNGNYAGTVLPWFRNRLTADLERLEDELSDGRAFLLDDQPSAVDFSICGYMYWADQAHISFPPRMQAWLDRIAALPGWRHPYQMEGADPW</sequence>
<dbReference type="AlphaFoldDB" id="A0A4Y9S7Y4"/>
<dbReference type="PROSITE" id="PS50404">
    <property type="entry name" value="GST_NTER"/>
    <property type="match status" value="1"/>
</dbReference>
<dbReference type="Gene3D" id="3.40.30.10">
    <property type="entry name" value="Glutaredoxin"/>
    <property type="match status" value="1"/>
</dbReference>
<dbReference type="PANTHER" id="PTHR44051">
    <property type="entry name" value="GLUTATHIONE S-TRANSFERASE-RELATED"/>
    <property type="match status" value="1"/>
</dbReference>
<comment type="caution">
    <text evidence="3">The sequence shown here is derived from an EMBL/GenBank/DDBJ whole genome shotgun (WGS) entry which is preliminary data.</text>
</comment>
<dbReference type="InterPro" id="IPR036282">
    <property type="entry name" value="Glutathione-S-Trfase_C_sf"/>
</dbReference>
<keyword evidence="3" id="KW-0808">Transferase</keyword>
<keyword evidence="4" id="KW-1185">Reference proteome</keyword>
<feature type="domain" description="GST N-terminal" evidence="1">
    <location>
        <begin position="1"/>
        <end position="81"/>
    </location>
</feature>
<dbReference type="Pfam" id="PF02798">
    <property type="entry name" value="GST_N"/>
    <property type="match status" value="1"/>
</dbReference>